<gene>
    <name evidence="2" type="ORF">EBM89_04235</name>
</gene>
<dbReference type="EMBL" id="RFFI01000014">
    <property type="protein sequence ID" value="RMI13524.1"/>
    <property type="molecule type" value="Genomic_DNA"/>
</dbReference>
<feature type="signal peptide" evidence="1">
    <location>
        <begin position="1"/>
        <end position="40"/>
    </location>
</feature>
<proteinExistence type="predicted"/>
<keyword evidence="3" id="KW-1185">Reference proteome</keyword>
<evidence type="ECO:0000256" key="1">
    <source>
        <dbReference type="SAM" id="SignalP"/>
    </source>
</evidence>
<keyword evidence="1" id="KW-0732">Signal</keyword>
<comment type="caution">
    <text evidence="2">The sequence shown here is derived from an EMBL/GenBank/DDBJ whole genome shotgun (WGS) entry which is preliminary data.</text>
</comment>
<evidence type="ECO:0000313" key="3">
    <source>
        <dbReference type="Proteomes" id="UP000269289"/>
    </source>
</evidence>
<sequence length="116" mass="12461">MYERGIAMSSNGQSRPLVRASRVTALVAALLLVGATGADASGATVRRDLSCGASHIRTESGSSGTVAHMHWSSTKDYIETFTSGEYQEINWNPKLSKSGGWVISSAWLVKYRGYCS</sequence>
<protein>
    <recommendedName>
        <fullName evidence="4">Lactococcin 972 family bacteriocin</fullName>
    </recommendedName>
</protein>
<dbReference type="Proteomes" id="UP000269289">
    <property type="component" value="Unassembled WGS sequence"/>
</dbReference>
<organism evidence="2 3">
    <name type="scientific">Cellulomonas triticagri</name>
    <dbReference type="NCBI Taxonomy" id="2483352"/>
    <lineage>
        <taxon>Bacteria</taxon>
        <taxon>Bacillati</taxon>
        <taxon>Actinomycetota</taxon>
        <taxon>Actinomycetes</taxon>
        <taxon>Micrococcales</taxon>
        <taxon>Cellulomonadaceae</taxon>
        <taxon>Cellulomonas</taxon>
    </lineage>
</organism>
<evidence type="ECO:0008006" key="4">
    <source>
        <dbReference type="Google" id="ProtNLM"/>
    </source>
</evidence>
<feature type="chain" id="PRO_5018048307" description="Lactococcin 972 family bacteriocin" evidence="1">
    <location>
        <begin position="41"/>
        <end position="116"/>
    </location>
</feature>
<dbReference type="AlphaFoldDB" id="A0A3M2JK79"/>
<accession>A0A3M2JK79</accession>
<name>A0A3M2JK79_9CELL</name>
<evidence type="ECO:0000313" key="2">
    <source>
        <dbReference type="EMBL" id="RMI13524.1"/>
    </source>
</evidence>
<reference evidence="2 3" key="1">
    <citation type="submission" date="2018-10" db="EMBL/GenBank/DDBJ databases">
        <title>Isolation, diversity and antifungal activity of actinobacteria from wheat.</title>
        <authorList>
            <person name="Han C."/>
        </authorList>
    </citation>
    <scope>NUCLEOTIDE SEQUENCE [LARGE SCALE GENOMIC DNA]</scope>
    <source>
        <strain evidence="2 3">NEAU-YY56</strain>
    </source>
</reference>